<evidence type="ECO:0000256" key="9">
    <source>
        <dbReference type="ARBA" id="ARBA00022741"/>
    </source>
</evidence>
<dbReference type="GO" id="GO:0006098">
    <property type="term" value="P:pentose-phosphate shunt"/>
    <property type="evidence" value="ECO:0007669"/>
    <property type="project" value="UniProtKB-UniPathway"/>
</dbReference>
<feature type="domain" description="6-phosphogluconate dehydrogenase C-terminal" evidence="19">
    <location>
        <begin position="339"/>
        <end position="620"/>
    </location>
</feature>
<dbReference type="GO" id="GO:0019521">
    <property type="term" value="P:D-gluconate metabolic process"/>
    <property type="evidence" value="ECO:0007669"/>
    <property type="project" value="UniProtKB-KW"/>
</dbReference>
<dbReference type="OrthoDB" id="9804542at2"/>
<evidence type="ECO:0000256" key="2">
    <source>
        <dbReference type="ARBA" id="ARBA00004761"/>
    </source>
</evidence>
<dbReference type="Pfam" id="PF00393">
    <property type="entry name" value="6PGD"/>
    <property type="match status" value="1"/>
</dbReference>
<evidence type="ECO:0000256" key="3">
    <source>
        <dbReference type="ARBA" id="ARBA00004874"/>
    </source>
</evidence>
<evidence type="ECO:0000256" key="17">
    <source>
        <dbReference type="ARBA" id="ARBA00048640"/>
    </source>
</evidence>
<gene>
    <name evidence="20" type="primary">gndA</name>
    <name evidence="20" type="ORF">H9I45_00445</name>
</gene>
<dbReference type="Gene3D" id="3.40.50.720">
    <property type="entry name" value="NAD(P)-binding Rossmann-like Domain"/>
    <property type="match status" value="1"/>
</dbReference>
<dbReference type="EMBL" id="CP061813">
    <property type="protein sequence ID" value="QOD62395.1"/>
    <property type="molecule type" value="Genomic_DNA"/>
</dbReference>
<dbReference type="SUPFAM" id="SSF52540">
    <property type="entry name" value="P-loop containing nucleoside triphosphate hydrolases"/>
    <property type="match status" value="1"/>
</dbReference>
<dbReference type="InterPro" id="IPR006184">
    <property type="entry name" value="6PGdom_BS"/>
</dbReference>
<dbReference type="Proteomes" id="UP000516764">
    <property type="component" value="Chromosome"/>
</dbReference>
<dbReference type="SUPFAM" id="SSF51735">
    <property type="entry name" value="NAD(P)-binding Rossmann-fold domains"/>
    <property type="match status" value="1"/>
</dbReference>
<dbReference type="InterPro" id="IPR031322">
    <property type="entry name" value="Shikimate/glucono_kinase"/>
</dbReference>
<dbReference type="GO" id="GO:0046316">
    <property type="term" value="F:gluconokinase activity"/>
    <property type="evidence" value="ECO:0007669"/>
    <property type="project" value="UniProtKB-EC"/>
</dbReference>
<keyword evidence="8" id="KW-0808">Transferase</keyword>
<keyword evidence="10" id="KW-0418">Kinase</keyword>
<name>A0A7L8AK67_9FLAO</name>
<dbReference type="InterPro" id="IPR036291">
    <property type="entry name" value="NAD(P)-bd_dom_sf"/>
</dbReference>
<dbReference type="Pfam" id="PF03446">
    <property type="entry name" value="NAD_binding_2"/>
    <property type="match status" value="1"/>
</dbReference>
<dbReference type="Pfam" id="PF01202">
    <property type="entry name" value="SKI"/>
    <property type="match status" value="1"/>
</dbReference>
<dbReference type="CDD" id="cd02021">
    <property type="entry name" value="GntK"/>
    <property type="match status" value="1"/>
</dbReference>
<comment type="pathway">
    <text evidence="3 18">Carbohydrate degradation; pentose phosphate pathway; D-ribulose 5-phosphate from D-glucose 6-phosphate (oxidative stage): step 3/3.</text>
</comment>
<organism evidence="20 21">
    <name type="scientific">Polaribacter haliotis</name>
    <dbReference type="NCBI Taxonomy" id="1888915"/>
    <lineage>
        <taxon>Bacteria</taxon>
        <taxon>Pseudomonadati</taxon>
        <taxon>Bacteroidota</taxon>
        <taxon>Flavobacteriia</taxon>
        <taxon>Flavobacteriales</taxon>
        <taxon>Flavobacteriaceae</taxon>
    </lineage>
</organism>
<dbReference type="GO" id="GO:0004616">
    <property type="term" value="F:phosphogluconate dehydrogenase (decarboxylating) activity"/>
    <property type="evidence" value="ECO:0007669"/>
    <property type="project" value="UniProtKB-EC"/>
</dbReference>
<dbReference type="InterPro" id="IPR006114">
    <property type="entry name" value="6PGDH_C"/>
</dbReference>
<protein>
    <recommendedName>
        <fullName evidence="7 18">6-phosphogluconate dehydrogenase, decarboxylating</fullName>
        <ecNumber evidence="18">1.1.1.44</ecNumber>
    </recommendedName>
</protein>
<reference evidence="20 21" key="1">
    <citation type="journal article" date="2016" name="Int. J. Syst. Evol. Microbiol.">
        <title>Polaribacter haliotis sp. nov., isolated from the gut of abalone Haliotis discus hannai.</title>
        <authorList>
            <person name="Kim Y.O."/>
            <person name="Park I.S."/>
            <person name="Park S."/>
            <person name="Nam B.H."/>
            <person name="Park J.M."/>
            <person name="Kim D.G."/>
            <person name="Yoon J.H."/>
        </authorList>
    </citation>
    <scope>NUCLEOTIDE SEQUENCE [LARGE SCALE GENOMIC DNA]</scope>
    <source>
        <strain evidence="20 21">KCTC 52418</strain>
    </source>
</reference>
<dbReference type="InterPro" id="IPR013328">
    <property type="entry name" value="6PGD_dom2"/>
</dbReference>
<dbReference type="Gene3D" id="1.20.5.320">
    <property type="entry name" value="6-Phosphogluconate Dehydrogenase, domain 3"/>
    <property type="match status" value="1"/>
</dbReference>
<proteinExistence type="inferred from homology"/>
<dbReference type="UniPathway" id="UPA00115">
    <property type="reaction ID" value="UER00410"/>
</dbReference>
<dbReference type="InterPro" id="IPR006115">
    <property type="entry name" value="6PGDH_NADP-bd"/>
</dbReference>
<evidence type="ECO:0000313" key="21">
    <source>
        <dbReference type="Proteomes" id="UP000516764"/>
    </source>
</evidence>
<dbReference type="AlphaFoldDB" id="A0A7L8AK67"/>
<evidence type="ECO:0000256" key="12">
    <source>
        <dbReference type="ARBA" id="ARBA00022857"/>
    </source>
</evidence>
<dbReference type="InterPro" id="IPR027417">
    <property type="entry name" value="P-loop_NTPase"/>
</dbReference>
<dbReference type="NCBIfam" id="NF006765">
    <property type="entry name" value="PRK09287.1"/>
    <property type="match status" value="1"/>
</dbReference>
<dbReference type="InterPro" id="IPR008927">
    <property type="entry name" value="6-PGluconate_DH-like_C_sf"/>
</dbReference>
<evidence type="ECO:0000256" key="8">
    <source>
        <dbReference type="ARBA" id="ARBA00022679"/>
    </source>
</evidence>
<comment type="similarity">
    <text evidence="4 18">Belongs to the 6-phosphogluconate dehydrogenase family.</text>
</comment>
<dbReference type="EC" id="1.1.1.44" evidence="18"/>
<evidence type="ECO:0000256" key="11">
    <source>
        <dbReference type="ARBA" id="ARBA00022840"/>
    </source>
</evidence>
<dbReference type="NCBIfam" id="TIGR00873">
    <property type="entry name" value="gnd"/>
    <property type="match status" value="1"/>
</dbReference>
<keyword evidence="13 18" id="KW-0560">Oxidoreductase</keyword>
<keyword evidence="14 18" id="KW-0311">Gluconate utilization</keyword>
<dbReference type="InterPro" id="IPR006001">
    <property type="entry name" value="Therm_gnt_kin"/>
</dbReference>
<dbReference type="FunFam" id="1.10.1040.10:FF:000032">
    <property type="entry name" value="6-phosphogluconate dehydrogenase, decarboxylating"/>
    <property type="match status" value="1"/>
</dbReference>
<evidence type="ECO:0000256" key="15">
    <source>
        <dbReference type="ARBA" id="ARBA00023126"/>
    </source>
</evidence>
<comment type="catalytic activity">
    <reaction evidence="17 18">
        <text>6-phospho-D-gluconate + NADP(+) = D-ribulose 5-phosphate + CO2 + NADPH</text>
        <dbReference type="Rhea" id="RHEA:10116"/>
        <dbReference type="ChEBI" id="CHEBI:16526"/>
        <dbReference type="ChEBI" id="CHEBI:57783"/>
        <dbReference type="ChEBI" id="CHEBI:58121"/>
        <dbReference type="ChEBI" id="CHEBI:58349"/>
        <dbReference type="ChEBI" id="CHEBI:58759"/>
        <dbReference type="EC" id="1.1.1.44"/>
    </reaction>
</comment>
<dbReference type="InterPro" id="IPR006183">
    <property type="entry name" value="Pgluconate_DH"/>
</dbReference>
<keyword evidence="15 18" id="KW-0570">Pentose shunt</keyword>
<keyword evidence="11" id="KW-0067">ATP-binding</keyword>
<dbReference type="SMART" id="SM01350">
    <property type="entry name" value="6PGD"/>
    <property type="match status" value="1"/>
</dbReference>
<evidence type="ECO:0000256" key="16">
    <source>
        <dbReference type="ARBA" id="ARBA00048090"/>
    </source>
</evidence>
<evidence type="ECO:0000256" key="4">
    <source>
        <dbReference type="ARBA" id="ARBA00008419"/>
    </source>
</evidence>
<evidence type="ECO:0000259" key="19">
    <source>
        <dbReference type="SMART" id="SM01350"/>
    </source>
</evidence>
<evidence type="ECO:0000256" key="5">
    <source>
        <dbReference type="ARBA" id="ARBA00008420"/>
    </source>
</evidence>
<dbReference type="PANTHER" id="PTHR11811">
    <property type="entry name" value="6-PHOSPHOGLUCONATE DEHYDROGENASE"/>
    <property type="match status" value="1"/>
</dbReference>
<dbReference type="SUPFAM" id="SSF48179">
    <property type="entry name" value="6-phosphogluconate dehydrogenase C-terminal domain-like"/>
    <property type="match status" value="1"/>
</dbReference>
<evidence type="ECO:0000256" key="1">
    <source>
        <dbReference type="ARBA" id="ARBA00002526"/>
    </source>
</evidence>
<keyword evidence="21" id="KW-1185">Reference proteome</keyword>
<comment type="function">
    <text evidence="1">Catalyzes the oxidative decarboxylation of 6-phosphogluconate to ribulose 5-phosphate and CO(2), with concomitant reduction of NADP to NADPH.</text>
</comment>
<dbReference type="Gene3D" id="3.40.50.300">
    <property type="entry name" value="P-loop containing nucleotide triphosphate hydrolases"/>
    <property type="match status" value="1"/>
</dbReference>
<comment type="subunit">
    <text evidence="6">Homodimer.</text>
</comment>
<evidence type="ECO:0000256" key="13">
    <source>
        <dbReference type="ARBA" id="ARBA00023002"/>
    </source>
</evidence>
<comment type="catalytic activity">
    <reaction evidence="16">
        <text>D-gluconate + ATP = 6-phospho-D-gluconate + ADP + H(+)</text>
        <dbReference type="Rhea" id="RHEA:19433"/>
        <dbReference type="ChEBI" id="CHEBI:15378"/>
        <dbReference type="ChEBI" id="CHEBI:18391"/>
        <dbReference type="ChEBI" id="CHEBI:30616"/>
        <dbReference type="ChEBI" id="CHEBI:58759"/>
        <dbReference type="ChEBI" id="CHEBI:456216"/>
        <dbReference type="EC" id="2.7.1.12"/>
    </reaction>
</comment>
<dbReference type="NCBIfam" id="TIGR01313">
    <property type="entry name" value="therm_gnt_kin"/>
    <property type="match status" value="1"/>
</dbReference>
<dbReference type="GO" id="GO:0005524">
    <property type="term" value="F:ATP binding"/>
    <property type="evidence" value="ECO:0007669"/>
    <property type="project" value="UniProtKB-KW"/>
</dbReference>
<evidence type="ECO:0000256" key="7">
    <source>
        <dbReference type="ARBA" id="ARBA00018193"/>
    </source>
</evidence>
<dbReference type="GO" id="GO:0050661">
    <property type="term" value="F:NADP binding"/>
    <property type="evidence" value="ECO:0007669"/>
    <property type="project" value="InterPro"/>
</dbReference>
<dbReference type="InterPro" id="IPR006113">
    <property type="entry name" value="6PGDH_Gnd/GntZ"/>
</dbReference>
<sequence>MGVSGVGKSTIGNLLSEELNLPFFDGDDFHPEDNILKMSKGEALNDNDRLGWLQTLNKLAIKQLANKGCIIVCSALKESYRTILSLDIQQHVKWVFLHGSFEQIKERMNSRKDHFMSSNLLKSQFDTLEEPQNAIHIDISLTPNNIIKVIHKELVEKSEFGLFGLGVMGKSLSRNLANNGFKISLFNRHVDGVEVDVAKNFKNEFEELSTALPFDSIKSFVGSLQTPRKIMLMVNAGKIVDYVIEDLLPFLEAGDILIDGGNSNYNKTKERFHYLKSKNIHFVGTGVSGGEEGALKGPSIMPGCDKDVYKDIQPFLEAIAAKDDNNLPCCTHIGTEGSGHFVKMVHNGIEYVEMQLLAEVFVMLKALGNNPDEIADILESWKETTNSYLLEITIDILRKKEGNDWLVNQIMDKAGNKGTGNWTTIATAELGIPSTMIATALFARYTSFYKDERVLASQNFEENTNPNLNITNADVLKAYQFARIINHYQGFKLINEASKSYNWDLNLSELARIWTNGCIIKSDLMVELVTVFKTTDNMLTDKTIIEKLKTVKPSIKKVVSEGVLNELPISNFSESINFLNSFSVANSSANLIQAQRDYFGAHTYQRINDASNKFYHTDWKNN</sequence>
<accession>A0A7L8AK67</accession>
<keyword evidence="9" id="KW-0547">Nucleotide-binding</keyword>
<comment type="pathway">
    <text evidence="2">Carbohydrate acid metabolism.</text>
</comment>
<keyword evidence="12 18" id="KW-0521">NADP</keyword>
<evidence type="ECO:0000256" key="18">
    <source>
        <dbReference type="RuleBase" id="RU000485"/>
    </source>
</evidence>
<evidence type="ECO:0000256" key="14">
    <source>
        <dbReference type="ARBA" id="ARBA00023064"/>
    </source>
</evidence>
<dbReference type="PRINTS" id="PR00076">
    <property type="entry name" value="6PGDHDRGNASE"/>
</dbReference>
<comment type="similarity">
    <text evidence="5">Belongs to the gluconokinase GntK/GntV family.</text>
</comment>
<dbReference type="KEGG" id="phal:H9I45_00445"/>
<evidence type="ECO:0000256" key="10">
    <source>
        <dbReference type="ARBA" id="ARBA00022777"/>
    </source>
</evidence>
<dbReference type="PROSITE" id="PS00461">
    <property type="entry name" value="6PGD"/>
    <property type="match status" value="1"/>
</dbReference>
<evidence type="ECO:0000313" key="20">
    <source>
        <dbReference type="EMBL" id="QOD62395.1"/>
    </source>
</evidence>
<evidence type="ECO:0000256" key="6">
    <source>
        <dbReference type="ARBA" id="ARBA00011738"/>
    </source>
</evidence>
<dbReference type="Gene3D" id="1.10.1040.10">
    <property type="entry name" value="N-(1-d-carboxylethyl)-l-norvaline Dehydrogenase, domain 2"/>
    <property type="match status" value="1"/>
</dbReference>